<comment type="caution">
    <text evidence="1">The sequence shown here is derived from an EMBL/GenBank/DDBJ whole genome shotgun (WGS) entry which is preliminary data.</text>
</comment>
<protein>
    <submittedName>
        <fullName evidence="1">Uncharacterized protein</fullName>
    </submittedName>
</protein>
<sequence length="48" mass="5068">MKGEALYELLLRIIEAELPPISTETCTGITTLAMTTARAAVVGSSSRT</sequence>
<dbReference type="EMBL" id="CADCXN010000098">
    <property type="protein sequence ID" value="CAA9892332.1"/>
    <property type="molecule type" value="Genomic_DNA"/>
</dbReference>
<evidence type="ECO:0000313" key="1">
    <source>
        <dbReference type="EMBL" id="CAA9892332.1"/>
    </source>
</evidence>
<dbReference type="Proteomes" id="UP000494216">
    <property type="component" value="Unassembled WGS sequence"/>
</dbReference>
<accession>A0A8S0XKV6</accession>
<proteinExistence type="predicted"/>
<keyword evidence="2" id="KW-1185">Reference proteome</keyword>
<gene>
    <name evidence="1" type="ORF">METHB2_660003</name>
</gene>
<organism evidence="1 2">
    <name type="scientific">Candidatus Methylobacter favarea</name>
    <dbReference type="NCBI Taxonomy" id="2707345"/>
    <lineage>
        <taxon>Bacteria</taxon>
        <taxon>Pseudomonadati</taxon>
        <taxon>Pseudomonadota</taxon>
        <taxon>Gammaproteobacteria</taxon>
        <taxon>Methylococcales</taxon>
        <taxon>Methylococcaceae</taxon>
        <taxon>Methylobacter</taxon>
    </lineage>
</organism>
<reference evidence="1 2" key="1">
    <citation type="submission" date="2020-02" db="EMBL/GenBank/DDBJ databases">
        <authorList>
            <person name="Hogendoorn C."/>
        </authorList>
    </citation>
    <scope>NUCLEOTIDE SEQUENCE [LARGE SCALE GENOMIC DNA]</scope>
    <source>
        <strain evidence="1">METHB21</strain>
    </source>
</reference>
<dbReference type="AlphaFoldDB" id="A0A8S0XKV6"/>
<name>A0A8S0XKV6_9GAMM</name>
<evidence type="ECO:0000313" key="2">
    <source>
        <dbReference type="Proteomes" id="UP000494216"/>
    </source>
</evidence>